<reference evidence="3" key="1">
    <citation type="submission" date="2014-01" db="EMBL/GenBank/DDBJ databases">
        <title>The Genome Sequence of Anopheles farauti FAR1 (V2).</title>
        <authorList>
            <consortium name="The Broad Institute Genomics Platform"/>
            <person name="Neafsey D.E."/>
            <person name="Besansky N."/>
            <person name="Howell P."/>
            <person name="Walton C."/>
            <person name="Young S.K."/>
            <person name="Zeng Q."/>
            <person name="Gargeya S."/>
            <person name="Fitzgerald M."/>
            <person name="Haas B."/>
            <person name="Abouelleil A."/>
            <person name="Allen A.W."/>
            <person name="Alvarado L."/>
            <person name="Arachchi H.M."/>
            <person name="Berlin A.M."/>
            <person name="Chapman S.B."/>
            <person name="Gainer-Dewar J."/>
            <person name="Goldberg J."/>
            <person name="Griggs A."/>
            <person name="Gujja S."/>
            <person name="Hansen M."/>
            <person name="Howarth C."/>
            <person name="Imamovic A."/>
            <person name="Ireland A."/>
            <person name="Larimer J."/>
            <person name="McCowan C."/>
            <person name="Murphy C."/>
            <person name="Pearson M."/>
            <person name="Poon T.W."/>
            <person name="Priest M."/>
            <person name="Roberts A."/>
            <person name="Saif S."/>
            <person name="Shea T."/>
            <person name="Sisk P."/>
            <person name="Sykes S."/>
            <person name="Wortman J."/>
            <person name="Nusbaum C."/>
            <person name="Birren B."/>
        </authorList>
    </citation>
    <scope>NUCLEOTIDE SEQUENCE [LARGE SCALE GENOMIC DNA]</scope>
    <source>
        <strain evidence="3">FAR1</strain>
    </source>
</reference>
<dbReference type="Proteomes" id="UP000075886">
    <property type="component" value="Unassembled WGS sequence"/>
</dbReference>
<evidence type="ECO:0000313" key="2">
    <source>
        <dbReference type="EnsemblMetazoa" id="AFAF008072-PA"/>
    </source>
</evidence>
<reference evidence="2" key="2">
    <citation type="submission" date="2020-05" db="UniProtKB">
        <authorList>
            <consortium name="EnsemblMetazoa"/>
        </authorList>
    </citation>
    <scope>IDENTIFICATION</scope>
    <source>
        <strain evidence="2">FAR1</strain>
    </source>
</reference>
<organism evidence="2 3">
    <name type="scientific">Anopheles farauti</name>
    <dbReference type="NCBI Taxonomy" id="69004"/>
    <lineage>
        <taxon>Eukaryota</taxon>
        <taxon>Metazoa</taxon>
        <taxon>Ecdysozoa</taxon>
        <taxon>Arthropoda</taxon>
        <taxon>Hexapoda</taxon>
        <taxon>Insecta</taxon>
        <taxon>Pterygota</taxon>
        <taxon>Neoptera</taxon>
        <taxon>Endopterygota</taxon>
        <taxon>Diptera</taxon>
        <taxon>Nematocera</taxon>
        <taxon>Culicoidea</taxon>
        <taxon>Culicidae</taxon>
        <taxon>Anophelinae</taxon>
        <taxon>Anopheles</taxon>
    </lineage>
</organism>
<accession>A0A182QDN1</accession>
<keyword evidence="1" id="KW-0812">Transmembrane</keyword>
<dbReference type="EnsemblMetazoa" id="AFAF008072-RA">
    <property type="protein sequence ID" value="AFAF008072-PA"/>
    <property type="gene ID" value="AFAF008072"/>
</dbReference>
<name>A0A182QDN1_9DIPT</name>
<keyword evidence="1" id="KW-1133">Transmembrane helix</keyword>
<proteinExistence type="predicted"/>
<evidence type="ECO:0000313" key="3">
    <source>
        <dbReference type="Proteomes" id="UP000075886"/>
    </source>
</evidence>
<sequence>MQWVRNARKPTGRRRSATTDGRFYLCYTHSTRDTVSVSPAWIFSFGGTTGAESQRRWLMNGDALEAVVVTALDELLPLEHVLVVAAVDAALIDGEEGMPSLLALLLLLDATVVVVVVGMTVFSRSSDESSDTPNVPAPPPPLLLLPFVPPSLEDAEEPPPSDPLLTPWLLPTDDSIVELTSGSPISWKEFIELKPLSNGGEGRSVLSSSVSVFVEDDVECTESAVLLRTDSRLPRMFSFRLNPTVLRVFTRLG</sequence>
<keyword evidence="1" id="KW-0472">Membrane</keyword>
<dbReference type="AlphaFoldDB" id="A0A182QDN1"/>
<dbReference type="EMBL" id="AXCN02000889">
    <property type="status" value="NOT_ANNOTATED_CDS"/>
    <property type="molecule type" value="Genomic_DNA"/>
</dbReference>
<dbReference type="VEuPathDB" id="VectorBase:AFAF008072"/>
<protein>
    <submittedName>
        <fullName evidence="2">Uncharacterized protein</fullName>
    </submittedName>
</protein>
<keyword evidence="3" id="KW-1185">Reference proteome</keyword>
<feature type="transmembrane region" description="Helical" evidence="1">
    <location>
        <begin position="101"/>
        <end position="122"/>
    </location>
</feature>
<evidence type="ECO:0000256" key="1">
    <source>
        <dbReference type="SAM" id="Phobius"/>
    </source>
</evidence>